<comment type="caution">
    <text evidence="4">The sequence shown here is derived from an EMBL/GenBank/DDBJ whole genome shotgun (WGS) entry which is preliminary data.</text>
</comment>
<dbReference type="GO" id="GO:0016746">
    <property type="term" value="F:acyltransferase activity"/>
    <property type="evidence" value="ECO:0007669"/>
    <property type="project" value="UniProtKB-KW"/>
</dbReference>
<dbReference type="PANTHER" id="PTHR23416:SF78">
    <property type="entry name" value="LIPOPOLYSACCHARIDE BIOSYNTHESIS O-ACETYL TRANSFERASE WBBJ-RELATED"/>
    <property type="match status" value="1"/>
</dbReference>
<evidence type="ECO:0000256" key="2">
    <source>
        <dbReference type="ARBA" id="ARBA00022737"/>
    </source>
</evidence>
<evidence type="ECO:0000313" key="5">
    <source>
        <dbReference type="Proteomes" id="UP001204851"/>
    </source>
</evidence>
<keyword evidence="3 4" id="KW-0012">Acyltransferase</keyword>
<dbReference type="InterPro" id="IPR011004">
    <property type="entry name" value="Trimer_LpxA-like_sf"/>
</dbReference>
<proteinExistence type="predicted"/>
<dbReference type="Pfam" id="PF00132">
    <property type="entry name" value="Hexapep"/>
    <property type="match status" value="1"/>
</dbReference>
<dbReference type="CDD" id="cd04647">
    <property type="entry name" value="LbH_MAT_like"/>
    <property type="match status" value="1"/>
</dbReference>
<dbReference type="RefSeq" id="WP_252768219.1">
    <property type="nucleotide sequence ID" value="NZ_JAMXMC010000002.1"/>
</dbReference>
<protein>
    <submittedName>
        <fullName evidence="4">Acyltransferase</fullName>
    </submittedName>
</protein>
<keyword evidence="1" id="KW-0808">Transferase</keyword>
<evidence type="ECO:0000313" key="4">
    <source>
        <dbReference type="EMBL" id="MCO5975784.1"/>
    </source>
</evidence>
<dbReference type="InterPro" id="IPR001451">
    <property type="entry name" value="Hexapep"/>
</dbReference>
<dbReference type="Proteomes" id="UP001204851">
    <property type="component" value="Unassembled WGS sequence"/>
</dbReference>
<keyword evidence="5" id="KW-1185">Reference proteome</keyword>
<dbReference type="PROSITE" id="PS00101">
    <property type="entry name" value="HEXAPEP_TRANSFERASES"/>
    <property type="match status" value="1"/>
</dbReference>
<reference evidence="4 5" key="1">
    <citation type="submission" date="2022-06" db="EMBL/GenBank/DDBJ databases">
        <title>Ideonella sp. NS12-5 Genome sequencing and assembly.</title>
        <authorList>
            <person name="Jung Y."/>
        </authorList>
    </citation>
    <scope>NUCLEOTIDE SEQUENCE [LARGE SCALE GENOMIC DNA]</scope>
    <source>
        <strain evidence="4 5">NS12-5</strain>
    </source>
</reference>
<organism evidence="4 5">
    <name type="scientific">Ideonella oryzae</name>
    <dbReference type="NCBI Taxonomy" id="2937441"/>
    <lineage>
        <taxon>Bacteria</taxon>
        <taxon>Pseudomonadati</taxon>
        <taxon>Pseudomonadota</taxon>
        <taxon>Betaproteobacteria</taxon>
        <taxon>Burkholderiales</taxon>
        <taxon>Sphaerotilaceae</taxon>
        <taxon>Ideonella</taxon>
    </lineage>
</organism>
<dbReference type="InterPro" id="IPR018357">
    <property type="entry name" value="Hexapep_transf_CS"/>
</dbReference>
<dbReference type="EMBL" id="JAMXMC010000002">
    <property type="protein sequence ID" value="MCO5975784.1"/>
    <property type="molecule type" value="Genomic_DNA"/>
</dbReference>
<dbReference type="InterPro" id="IPR051159">
    <property type="entry name" value="Hexapeptide_acetyltransf"/>
</dbReference>
<dbReference type="SUPFAM" id="SSF51161">
    <property type="entry name" value="Trimeric LpxA-like enzymes"/>
    <property type="match status" value="1"/>
</dbReference>
<sequence>MPPLLRLLAPLAAILESLLALLYYRWRRLASALTAARCAEAGSHVYLGRGTNVTGHSHIHIRGRFVAMERNRIAAIESHGGMHFTPTLVLGDDVSMENDCHIAAANRVEIHDRVLIASRVYVSDHSHGGAAAVDLALPPNSRPLTSRGPVVIEAEVWLGEGVCVLPGVRIGRSSIIGANSVVTRDIPPRSVAVGAPARVIRTLD</sequence>
<evidence type="ECO:0000256" key="3">
    <source>
        <dbReference type="ARBA" id="ARBA00023315"/>
    </source>
</evidence>
<evidence type="ECO:0000256" key="1">
    <source>
        <dbReference type="ARBA" id="ARBA00022679"/>
    </source>
</evidence>
<name>A0ABT1BIN2_9BURK</name>
<gene>
    <name evidence="4" type="ORF">M0L44_03470</name>
</gene>
<dbReference type="Gene3D" id="2.160.10.10">
    <property type="entry name" value="Hexapeptide repeat proteins"/>
    <property type="match status" value="1"/>
</dbReference>
<dbReference type="PANTHER" id="PTHR23416">
    <property type="entry name" value="SIALIC ACID SYNTHASE-RELATED"/>
    <property type="match status" value="1"/>
</dbReference>
<accession>A0ABT1BIN2</accession>
<keyword evidence="2" id="KW-0677">Repeat</keyword>